<keyword evidence="4" id="KW-1185">Reference proteome</keyword>
<dbReference type="Proteomes" id="UP001159659">
    <property type="component" value="Unassembled WGS sequence"/>
</dbReference>
<evidence type="ECO:0000313" key="4">
    <source>
        <dbReference type="Proteomes" id="UP001157938"/>
    </source>
</evidence>
<organism evidence="3 5">
    <name type="scientific">Peronospora farinosa</name>
    <dbReference type="NCBI Taxonomy" id="134698"/>
    <lineage>
        <taxon>Eukaryota</taxon>
        <taxon>Sar</taxon>
        <taxon>Stramenopiles</taxon>
        <taxon>Oomycota</taxon>
        <taxon>Peronosporomycetes</taxon>
        <taxon>Peronosporales</taxon>
        <taxon>Peronosporaceae</taxon>
        <taxon>Peronospora</taxon>
    </lineage>
</organism>
<feature type="transmembrane region" description="Helical" evidence="1">
    <location>
        <begin position="111"/>
        <end position="130"/>
    </location>
</feature>
<evidence type="ECO:0000313" key="3">
    <source>
        <dbReference type="EMBL" id="CAI5734143.1"/>
    </source>
</evidence>
<dbReference type="EMBL" id="CAKLBC010000668">
    <property type="protein sequence ID" value="CAH0487612.1"/>
    <property type="molecule type" value="Genomic_DNA"/>
</dbReference>
<evidence type="ECO:0000313" key="2">
    <source>
        <dbReference type="EMBL" id="CAH0487612.1"/>
    </source>
</evidence>
<dbReference type="AlphaFoldDB" id="A0AAV0UCN1"/>
<sequence>MPMHENEIDTTNQALGTTVMVPGDEDSLSTHIIMDYFTSDGPRGRRLAHTSYNELDRNENSEYKILQHFGAIASQTFEERAMETDSAKDKTTNYQVVRSASMIEEMRTRKIAPMALAVLVLILALAHWMWMLNVVKLSALSLEFDV</sequence>
<keyword evidence="1" id="KW-1133">Transmembrane helix</keyword>
<dbReference type="Proteomes" id="UP001157938">
    <property type="component" value="Unassembled WGS sequence"/>
</dbReference>
<gene>
    <name evidence="2" type="ORF">PFR001_LOCUS3150</name>
    <name evidence="3" type="ORF">PFR002_LOCUS7397</name>
</gene>
<name>A0AAV0UCN1_9STRA</name>
<evidence type="ECO:0000313" key="5">
    <source>
        <dbReference type="Proteomes" id="UP001159659"/>
    </source>
</evidence>
<reference evidence="3" key="2">
    <citation type="submission" date="2022-12" db="EMBL/GenBank/DDBJ databases">
        <authorList>
            <person name="Webb A."/>
        </authorList>
    </citation>
    <scope>NUCLEOTIDE SEQUENCE</scope>
    <source>
        <strain evidence="3">Pf2</strain>
    </source>
</reference>
<evidence type="ECO:0000256" key="1">
    <source>
        <dbReference type="SAM" id="Phobius"/>
    </source>
</evidence>
<dbReference type="EMBL" id="CANTFK010000947">
    <property type="protein sequence ID" value="CAI5734143.1"/>
    <property type="molecule type" value="Genomic_DNA"/>
</dbReference>
<accession>A0AAV0UCN1</accession>
<protein>
    <submittedName>
        <fullName evidence="3">Uncharacterized protein</fullName>
    </submittedName>
</protein>
<reference evidence="2 4" key="1">
    <citation type="submission" date="2021-11" db="EMBL/GenBank/DDBJ databases">
        <authorList>
            <person name="Islam A."/>
            <person name="Islam S."/>
            <person name="Flora M.S."/>
            <person name="Rahman M."/>
            <person name="Ziaur R.M."/>
            <person name="Epstein J.H."/>
            <person name="Hassan M."/>
            <person name="Klassen M."/>
            <person name="Woodard K."/>
            <person name="Webb A."/>
            <person name="Webby R.J."/>
            <person name="El Zowalaty M.E."/>
        </authorList>
    </citation>
    <scope>NUCLEOTIDE SEQUENCE [LARGE SCALE GENOMIC DNA]</scope>
    <source>
        <strain evidence="2">Pf1</strain>
    </source>
</reference>
<keyword evidence="1" id="KW-0812">Transmembrane</keyword>
<comment type="caution">
    <text evidence="3">The sequence shown here is derived from an EMBL/GenBank/DDBJ whole genome shotgun (WGS) entry which is preliminary data.</text>
</comment>
<proteinExistence type="predicted"/>
<keyword evidence="1" id="KW-0472">Membrane</keyword>